<evidence type="ECO:0000313" key="4">
    <source>
        <dbReference type="EMBL" id="KAA5532686.1"/>
    </source>
</evidence>
<evidence type="ECO:0000313" key="5">
    <source>
        <dbReference type="Proteomes" id="UP000323632"/>
    </source>
</evidence>
<dbReference type="InterPro" id="IPR027417">
    <property type="entry name" value="P-loop_NTPase"/>
</dbReference>
<name>A0A5M6CC24_9BACT</name>
<keyword evidence="5" id="KW-1185">Reference proteome</keyword>
<evidence type="ECO:0000259" key="3">
    <source>
        <dbReference type="Pfam" id="PF01555"/>
    </source>
</evidence>
<dbReference type="Gene3D" id="3.40.50.150">
    <property type="entry name" value="Vaccinia Virus protein VP39"/>
    <property type="match status" value="2"/>
</dbReference>
<dbReference type="EMBL" id="VWSH01000004">
    <property type="protein sequence ID" value="KAA5532686.1"/>
    <property type="molecule type" value="Genomic_DNA"/>
</dbReference>
<dbReference type="RefSeq" id="WP_150034276.1">
    <property type="nucleotide sequence ID" value="NZ_VWSH01000004.1"/>
</dbReference>
<dbReference type="InterPro" id="IPR029063">
    <property type="entry name" value="SAM-dependent_MTases_sf"/>
</dbReference>
<dbReference type="GO" id="GO:0003677">
    <property type="term" value="F:DNA binding"/>
    <property type="evidence" value="ECO:0007669"/>
    <property type="project" value="InterPro"/>
</dbReference>
<dbReference type="InterPro" id="IPR002941">
    <property type="entry name" value="DNA_methylase_N4/N6"/>
</dbReference>
<evidence type="ECO:0000256" key="1">
    <source>
        <dbReference type="ARBA" id="ARBA00022603"/>
    </source>
</evidence>
<feature type="domain" description="DNA methylase N-4/N-6" evidence="3">
    <location>
        <begin position="521"/>
        <end position="858"/>
    </location>
</feature>
<comment type="caution">
    <text evidence="4">The sequence shown here is derived from an EMBL/GenBank/DDBJ whole genome shotgun (WGS) entry which is preliminary data.</text>
</comment>
<gene>
    <name evidence="4" type="ORF">F0919_18060</name>
</gene>
<reference evidence="4 5" key="1">
    <citation type="submission" date="2019-09" db="EMBL/GenBank/DDBJ databases">
        <title>Genome sequence and assembly of Taibaiella sp.</title>
        <authorList>
            <person name="Chhetri G."/>
        </authorList>
    </citation>
    <scope>NUCLEOTIDE SEQUENCE [LARGE SCALE GENOMIC DNA]</scope>
    <source>
        <strain evidence="4 5">KVB11</strain>
    </source>
</reference>
<dbReference type="InterPro" id="IPR038718">
    <property type="entry name" value="SNF2-like_sf"/>
</dbReference>
<dbReference type="Gene3D" id="3.40.50.10810">
    <property type="entry name" value="Tandem AAA-ATPase domain"/>
    <property type="match status" value="1"/>
</dbReference>
<dbReference type="Gene3D" id="3.40.50.300">
    <property type="entry name" value="P-loop containing nucleotide triphosphate hydrolases"/>
    <property type="match status" value="1"/>
</dbReference>
<sequence>MTPTIPYDQFLKNKVRLAASNGFSIGVDEINPRLKPHNKLMVKWLVENGRAACFANFGLHKTVTQLETVLCTLRELGKAGRLTSGKGLIVCPLGVRAEFINDARDILGWNKLPKFIRCLSEIEDDNDIYLTNYETIRDGKIDPRYFDVVSLDEASILRGFGGSKTFREFMRLFTGDAGPNGNRRGVQCVMYRFVATATPSPNDYIELLAYADFLGVMDVSQAKTRFFKRDSTKADNLTLLESKEEEFWLWVASWALFVTKPSDLTGNPADDEGYILPELDLRWHELTSNHEDTGTEKSGQGLLFRSLALGLQGASKEKRESLPARIKKVLELRLEDLSAHRVIWHDLESERESLEKSIPSIKTVFGNQPLELREQIVSDFSNGLIPEIGGKPSMLGSGTNLQKYCSWAIYMGIGFKFNEFIQSIHRLLRFLQKNQVRVDLIYTEAEREVRRTLERKWKQHNKLVQKMIDIVKKFGLSQAAMAQQLTRKMGIERKEIRTDKFAIFQNDNVPETKNIETNSVGLILTSWPFSNQYEYSPNYADFGHSESNAEFFRQMDYLTPDTFRVLKPGRIYALHVKDRIIPAGITGLGFQTTYPFHIDCIQHMVKHGFAYMGMKTIVTDVVRENNQTYRLGWSEQCKDGSKMGVGMPEYLLLFRKPPTDTSNAYADEPVLKRKPVMVTPEGNLIPYDRDLKFPIKLESGYSIAKWQVDAHGFTRSSGDRLIDPEDLWSLKADEVFKLYKKHSLEEVYNFEHHVRVGELLEQKGKLPPSFMLLQPQSWSDEVWTDITRMLTLNGKQWSKGKEMHLCPMQFDIVKRVITQMSNEGDIVYDPFGGLMTVPYWSILLKRFGMACELNPSYFLDGASHCQAATQQVGIPSLFDLLENRA</sequence>
<dbReference type="GO" id="GO:0032259">
    <property type="term" value="P:methylation"/>
    <property type="evidence" value="ECO:0007669"/>
    <property type="project" value="UniProtKB-KW"/>
</dbReference>
<proteinExistence type="predicted"/>
<dbReference type="GO" id="GO:0008170">
    <property type="term" value="F:N-methyltransferase activity"/>
    <property type="evidence" value="ECO:0007669"/>
    <property type="project" value="InterPro"/>
</dbReference>
<keyword evidence="1 4" id="KW-0489">Methyltransferase</keyword>
<evidence type="ECO:0000256" key="2">
    <source>
        <dbReference type="ARBA" id="ARBA00022679"/>
    </source>
</evidence>
<dbReference type="SUPFAM" id="SSF53335">
    <property type="entry name" value="S-adenosyl-L-methionine-dependent methyltransferases"/>
    <property type="match status" value="1"/>
</dbReference>
<dbReference type="AlphaFoldDB" id="A0A5M6CC24"/>
<accession>A0A5M6CC24</accession>
<dbReference type="SUPFAM" id="SSF52540">
    <property type="entry name" value="P-loop containing nucleoside triphosphate hydrolases"/>
    <property type="match status" value="2"/>
</dbReference>
<keyword evidence="2" id="KW-0808">Transferase</keyword>
<protein>
    <submittedName>
        <fullName evidence="4">DNA methylase N-4</fullName>
    </submittedName>
</protein>
<dbReference type="Pfam" id="PF01555">
    <property type="entry name" value="N6_N4_Mtase"/>
    <property type="match status" value="1"/>
</dbReference>
<dbReference type="Proteomes" id="UP000323632">
    <property type="component" value="Unassembled WGS sequence"/>
</dbReference>
<organism evidence="4 5">
    <name type="scientific">Taibaiella lutea</name>
    <dbReference type="NCBI Taxonomy" id="2608001"/>
    <lineage>
        <taxon>Bacteria</taxon>
        <taxon>Pseudomonadati</taxon>
        <taxon>Bacteroidota</taxon>
        <taxon>Chitinophagia</taxon>
        <taxon>Chitinophagales</taxon>
        <taxon>Chitinophagaceae</taxon>
        <taxon>Taibaiella</taxon>
    </lineage>
</organism>